<dbReference type="InterPro" id="IPR027417">
    <property type="entry name" value="P-loop_NTPase"/>
</dbReference>
<sequence>MPASQLEKLGSSPLPRPHELAPAQRERKWRQFKILLRLRNMAETITEVSDGRVSSHSYCSDTSHLEFLKNFGRWESLFSTTRVSEICNVVYVWGLRWWRISWRARLIWAGLTSVGPGECQRRMGCNLRCIVVGNPSSGKPSVVEAISGIALPHSHHLGCVTEVRMKKGPSGSTFAARVFTGAAGSVVHEFSSLSGIASIVRTTLEDLAHGESNTSVADPIIVEITSPDLLDLTIVGPRRGRRSRRIQLASQEVRCRSARCAPYDRGRSQTDIDEGLKIDEANNGEVELFMAHPELRIITDNVSEAGDLLELFHRVAQLRLLANIKERIGEAIQTASARLAKLGPDPVQSVGDKRACLAKVWGIIAEVLADGATGRYSHPIFNHPDLLLRGRADALSEDFEATISVTKPEFRTSEYADKLLVHESKIGGSRPPGSINSALFDYRPRRSFRRALGKRYRGLFRGHPCSGRRYRSHSASGACISCAAVR</sequence>
<dbReference type="EMBL" id="KZ995184">
    <property type="protein sequence ID" value="RKO91202.1"/>
    <property type="molecule type" value="Genomic_DNA"/>
</dbReference>
<evidence type="ECO:0000256" key="1">
    <source>
        <dbReference type="SAM" id="MobiDB-lite"/>
    </source>
</evidence>
<dbReference type="Pfam" id="PF00350">
    <property type="entry name" value="Dynamin_N"/>
    <property type="match status" value="1"/>
</dbReference>
<dbReference type="Gene3D" id="3.40.50.300">
    <property type="entry name" value="P-loop containing nucleotide triphosphate hydrolases"/>
    <property type="match status" value="1"/>
</dbReference>
<evidence type="ECO:0000259" key="2">
    <source>
        <dbReference type="Pfam" id="PF00350"/>
    </source>
</evidence>
<name>A0A4P9WFL9_9FUNG</name>
<evidence type="ECO:0000313" key="3">
    <source>
        <dbReference type="EMBL" id="RKO91202.1"/>
    </source>
</evidence>
<organism evidence="3 4">
    <name type="scientific">Blyttiomyces helicus</name>
    <dbReference type="NCBI Taxonomy" id="388810"/>
    <lineage>
        <taxon>Eukaryota</taxon>
        <taxon>Fungi</taxon>
        <taxon>Fungi incertae sedis</taxon>
        <taxon>Chytridiomycota</taxon>
        <taxon>Chytridiomycota incertae sedis</taxon>
        <taxon>Chytridiomycetes</taxon>
        <taxon>Chytridiomycetes incertae sedis</taxon>
        <taxon>Blyttiomyces</taxon>
    </lineage>
</organism>
<dbReference type="OrthoDB" id="415706at2759"/>
<dbReference type="AlphaFoldDB" id="A0A4P9WFL9"/>
<feature type="region of interest" description="Disordered" evidence="1">
    <location>
        <begin position="1"/>
        <end position="25"/>
    </location>
</feature>
<dbReference type="Proteomes" id="UP000269721">
    <property type="component" value="Unassembled WGS sequence"/>
</dbReference>
<dbReference type="InterPro" id="IPR045063">
    <property type="entry name" value="Dynamin_N"/>
</dbReference>
<keyword evidence="4" id="KW-1185">Reference proteome</keyword>
<feature type="domain" description="Dynamin N-terminal" evidence="2">
    <location>
        <begin position="130"/>
        <end position="235"/>
    </location>
</feature>
<gene>
    <name evidence="3" type="ORF">BDK51DRAFT_48332</name>
</gene>
<accession>A0A4P9WFL9</accession>
<proteinExistence type="predicted"/>
<reference evidence="4" key="1">
    <citation type="journal article" date="2018" name="Nat. Microbiol.">
        <title>Leveraging single-cell genomics to expand the fungal tree of life.</title>
        <authorList>
            <person name="Ahrendt S.R."/>
            <person name="Quandt C.A."/>
            <person name="Ciobanu D."/>
            <person name="Clum A."/>
            <person name="Salamov A."/>
            <person name="Andreopoulos B."/>
            <person name="Cheng J.F."/>
            <person name="Woyke T."/>
            <person name="Pelin A."/>
            <person name="Henrissat B."/>
            <person name="Reynolds N.K."/>
            <person name="Benny G.L."/>
            <person name="Smith M.E."/>
            <person name="James T.Y."/>
            <person name="Grigoriev I.V."/>
        </authorList>
    </citation>
    <scope>NUCLEOTIDE SEQUENCE [LARGE SCALE GENOMIC DNA]</scope>
</reference>
<protein>
    <recommendedName>
        <fullName evidence="2">Dynamin N-terminal domain-containing protein</fullName>
    </recommendedName>
</protein>
<evidence type="ECO:0000313" key="4">
    <source>
        <dbReference type="Proteomes" id="UP000269721"/>
    </source>
</evidence>